<dbReference type="PANTHER" id="PTHR12300">
    <property type="entry name" value="HVA22-LIKE PROTEINS"/>
    <property type="match status" value="1"/>
</dbReference>
<feature type="compositionally biased region" description="Pro residues" evidence="2">
    <location>
        <begin position="158"/>
        <end position="168"/>
    </location>
</feature>
<feature type="compositionally biased region" description="Polar residues" evidence="2">
    <location>
        <begin position="208"/>
        <end position="217"/>
    </location>
</feature>
<accession>A0A9Q0KWU0</accession>
<comment type="subcellular location">
    <subcellularLocation>
        <location evidence="1">Membrane</location>
        <topology evidence="1">Multi-pass membrane protein</topology>
    </subcellularLocation>
</comment>
<feature type="compositionally biased region" description="Basic residues" evidence="2">
    <location>
        <begin position="257"/>
        <end position="269"/>
    </location>
</feature>
<evidence type="ECO:0000256" key="2">
    <source>
        <dbReference type="SAM" id="MobiDB-lite"/>
    </source>
</evidence>
<dbReference type="Pfam" id="PF03134">
    <property type="entry name" value="TB2_DP1_HVA22"/>
    <property type="match status" value="1"/>
</dbReference>
<proteinExistence type="inferred from homology"/>
<evidence type="ECO:0000313" key="4">
    <source>
        <dbReference type="Proteomes" id="UP001141806"/>
    </source>
</evidence>
<sequence>MLGYFINRSLVMIFGYAYPAFECYKAVEKNRIEIEQLRFWCQYWIIVALLTVSERILDIFVSWLPMYGELKLAFFIYLWYPKTKGTSFVYETFLRPHIAKHETDIDRKLLELRFRAWDLAIFYWQKYSSYCQTSFFQLLHYIVSQSAKMKVPNSQVDPQPPNSPPPPRAMASEPVSDEQTQQPSKNWPSTLRHRSISMSVERSEFLSPKSNVLQEQQPCEIPASDDRIGPPATEEADDRTRSLVTEEDTLDETLRSARTRLRRSISRPN</sequence>
<evidence type="ECO:0000256" key="1">
    <source>
        <dbReference type="RuleBase" id="RU362006"/>
    </source>
</evidence>
<evidence type="ECO:0000313" key="3">
    <source>
        <dbReference type="EMBL" id="KAJ4978064.1"/>
    </source>
</evidence>
<comment type="caution">
    <text evidence="3">The sequence shown here is derived from an EMBL/GenBank/DDBJ whole genome shotgun (WGS) entry which is preliminary data.</text>
</comment>
<comment type="similarity">
    <text evidence="1">Belongs to the DP1 family.</text>
</comment>
<protein>
    <recommendedName>
        <fullName evidence="1">HVA22-like protein</fullName>
    </recommendedName>
</protein>
<dbReference type="InterPro" id="IPR004345">
    <property type="entry name" value="TB2_DP1_HVA22"/>
</dbReference>
<dbReference type="GO" id="GO:0016020">
    <property type="term" value="C:membrane"/>
    <property type="evidence" value="ECO:0007669"/>
    <property type="project" value="UniProtKB-SubCell"/>
</dbReference>
<reference evidence="3" key="1">
    <citation type="journal article" date="2023" name="Plant J.">
        <title>The genome of the king protea, Protea cynaroides.</title>
        <authorList>
            <person name="Chang J."/>
            <person name="Duong T.A."/>
            <person name="Schoeman C."/>
            <person name="Ma X."/>
            <person name="Roodt D."/>
            <person name="Barker N."/>
            <person name="Li Z."/>
            <person name="Van de Peer Y."/>
            <person name="Mizrachi E."/>
        </authorList>
    </citation>
    <scope>NUCLEOTIDE SEQUENCE</scope>
    <source>
        <tissue evidence="3">Young leaves</tissue>
    </source>
</reference>
<dbReference type="PANTHER" id="PTHR12300:SF162">
    <property type="entry name" value="HVA22-LIKE PROTEIN J"/>
    <property type="match status" value="1"/>
</dbReference>
<feature type="region of interest" description="Disordered" evidence="2">
    <location>
        <begin position="207"/>
        <end position="269"/>
    </location>
</feature>
<name>A0A9Q0KWU0_9MAGN</name>
<dbReference type="AlphaFoldDB" id="A0A9Q0KWU0"/>
<keyword evidence="4" id="KW-1185">Reference proteome</keyword>
<dbReference type="OrthoDB" id="434647at2759"/>
<dbReference type="EMBL" id="JAMYWD010000002">
    <property type="protein sequence ID" value="KAJ4978064.1"/>
    <property type="molecule type" value="Genomic_DNA"/>
</dbReference>
<feature type="compositionally biased region" description="Polar residues" evidence="2">
    <location>
        <begin position="177"/>
        <end position="189"/>
    </location>
</feature>
<dbReference type="Proteomes" id="UP001141806">
    <property type="component" value="Unassembled WGS sequence"/>
</dbReference>
<organism evidence="3 4">
    <name type="scientific">Protea cynaroides</name>
    <dbReference type="NCBI Taxonomy" id="273540"/>
    <lineage>
        <taxon>Eukaryota</taxon>
        <taxon>Viridiplantae</taxon>
        <taxon>Streptophyta</taxon>
        <taxon>Embryophyta</taxon>
        <taxon>Tracheophyta</taxon>
        <taxon>Spermatophyta</taxon>
        <taxon>Magnoliopsida</taxon>
        <taxon>Proteales</taxon>
        <taxon>Proteaceae</taxon>
        <taxon>Protea</taxon>
    </lineage>
</organism>
<feature type="region of interest" description="Disordered" evidence="2">
    <location>
        <begin position="152"/>
        <end position="192"/>
    </location>
</feature>
<gene>
    <name evidence="3" type="ORF">NE237_008844</name>
</gene>